<feature type="domain" description="Integrase catalytic" evidence="2">
    <location>
        <begin position="64"/>
        <end position="144"/>
    </location>
</feature>
<dbReference type="InterPro" id="IPR001584">
    <property type="entry name" value="Integrase_cat-core"/>
</dbReference>
<dbReference type="PANTHER" id="PTHR46889">
    <property type="entry name" value="TRANSPOSASE INSF FOR INSERTION SEQUENCE IS3B-RELATED"/>
    <property type="match status" value="1"/>
</dbReference>
<sequence>MNHPSLRQESKGTQTGLRCREKAKVRPWVAPARASRGVARPWSRWFMGELDPGGRRHPLVRRHHVHPTDQGWLYLASVIHIASRRVVGWATADHLRIELVADALRAACPSRRPDGPVVFHSDRGCQGGFNRWSQHLDRDGVAWDGQQVGSRR</sequence>
<dbReference type="InterPro" id="IPR050900">
    <property type="entry name" value="Transposase_IS3/IS150/IS904"/>
</dbReference>
<dbReference type="EMBL" id="BAAANT010000044">
    <property type="protein sequence ID" value="GAA2155008.1"/>
    <property type="molecule type" value="Genomic_DNA"/>
</dbReference>
<dbReference type="Gene3D" id="3.30.420.10">
    <property type="entry name" value="Ribonuclease H-like superfamily/Ribonuclease H"/>
    <property type="match status" value="1"/>
</dbReference>
<dbReference type="Proteomes" id="UP001422759">
    <property type="component" value="Unassembled WGS sequence"/>
</dbReference>
<dbReference type="PANTHER" id="PTHR46889:SF4">
    <property type="entry name" value="TRANSPOSASE INSO FOR INSERTION SEQUENCE ELEMENT IS911B-RELATED"/>
    <property type="match status" value="1"/>
</dbReference>
<protein>
    <recommendedName>
        <fullName evidence="2">Integrase catalytic domain-containing protein</fullName>
    </recommendedName>
</protein>
<dbReference type="SUPFAM" id="SSF53098">
    <property type="entry name" value="Ribonuclease H-like"/>
    <property type="match status" value="1"/>
</dbReference>
<feature type="region of interest" description="Disordered" evidence="1">
    <location>
        <begin position="1"/>
        <end position="22"/>
    </location>
</feature>
<name>A0ABN3A7G1_9ACTN</name>
<feature type="compositionally biased region" description="Basic and acidic residues" evidence="1">
    <location>
        <begin position="1"/>
        <end position="10"/>
    </location>
</feature>
<evidence type="ECO:0000259" key="2">
    <source>
        <dbReference type="Pfam" id="PF00665"/>
    </source>
</evidence>
<dbReference type="InterPro" id="IPR036397">
    <property type="entry name" value="RNaseH_sf"/>
</dbReference>
<keyword evidence="4" id="KW-1185">Reference proteome</keyword>
<gene>
    <name evidence="3" type="ORF">GCM10009760_54540</name>
</gene>
<evidence type="ECO:0000313" key="3">
    <source>
        <dbReference type="EMBL" id="GAA2155008.1"/>
    </source>
</evidence>
<organism evidence="3 4">
    <name type="scientific">Kitasatospora kazusensis</name>
    <dbReference type="NCBI Taxonomy" id="407974"/>
    <lineage>
        <taxon>Bacteria</taxon>
        <taxon>Bacillati</taxon>
        <taxon>Actinomycetota</taxon>
        <taxon>Actinomycetes</taxon>
        <taxon>Kitasatosporales</taxon>
        <taxon>Streptomycetaceae</taxon>
        <taxon>Kitasatospora</taxon>
    </lineage>
</organism>
<dbReference type="Pfam" id="PF00665">
    <property type="entry name" value="rve"/>
    <property type="match status" value="1"/>
</dbReference>
<comment type="caution">
    <text evidence="3">The sequence shown here is derived from an EMBL/GenBank/DDBJ whole genome shotgun (WGS) entry which is preliminary data.</text>
</comment>
<evidence type="ECO:0000256" key="1">
    <source>
        <dbReference type="SAM" id="MobiDB-lite"/>
    </source>
</evidence>
<reference evidence="3 4" key="1">
    <citation type="journal article" date="2019" name="Int. J. Syst. Evol. Microbiol.">
        <title>The Global Catalogue of Microorganisms (GCM) 10K type strain sequencing project: providing services to taxonomists for standard genome sequencing and annotation.</title>
        <authorList>
            <consortium name="The Broad Institute Genomics Platform"/>
            <consortium name="The Broad Institute Genome Sequencing Center for Infectious Disease"/>
            <person name="Wu L."/>
            <person name="Ma J."/>
        </authorList>
    </citation>
    <scope>NUCLEOTIDE SEQUENCE [LARGE SCALE GENOMIC DNA]</scope>
    <source>
        <strain evidence="3 4">JCM 14560</strain>
    </source>
</reference>
<accession>A0ABN3A7G1</accession>
<evidence type="ECO:0000313" key="4">
    <source>
        <dbReference type="Proteomes" id="UP001422759"/>
    </source>
</evidence>
<dbReference type="InterPro" id="IPR012337">
    <property type="entry name" value="RNaseH-like_sf"/>
</dbReference>
<proteinExistence type="predicted"/>